<keyword evidence="4" id="KW-1185">Reference proteome</keyword>
<evidence type="ECO:0000256" key="2">
    <source>
        <dbReference type="SAM" id="Phobius"/>
    </source>
</evidence>
<reference evidence="4" key="1">
    <citation type="submission" date="2011-02" db="EMBL/GenBank/DDBJ databases">
        <title>The Genome Sequence of Capsaspora owczarzaki ATCC 30864.</title>
        <authorList>
            <person name="Russ C."/>
            <person name="Cuomo C."/>
            <person name="Burger G."/>
            <person name="Gray M.W."/>
            <person name="Holland P.W.H."/>
            <person name="King N."/>
            <person name="Lang F.B.F."/>
            <person name="Roger A.J."/>
            <person name="Ruiz-Trillo I."/>
            <person name="Young S.K."/>
            <person name="Zeng Q."/>
            <person name="Gargeya S."/>
            <person name="Alvarado L."/>
            <person name="Berlin A."/>
            <person name="Chapman S.B."/>
            <person name="Chen Z."/>
            <person name="Freedman E."/>
            <person name="Gellesch M."/>
            <person name="Goldberg J."/>
            <person name="Griggs A."/>
            <person name="Gujja S."/>
            <person name="Heilman E."/>
            <person name="Heiman D."/>
            <person name="Howarth C."/>
            <person name="Mehta T."/>
            <person name="Neiman D."/>
            <person name="Pearson M."/>
            <person name="Roberts A."/>
            <person name="Saif S."/>
            <person name="Shea T."/>
            <person name="Shenoy N."/>
            <person name="Sisk P."/>
            <person name="Stolte C."/>
            <person name="Sykes S."/>
            <person name="White J."/>
            <person name="Yandava C."/>
            <person name="Haas B."/>
            <person name="Nusbaum C."/>
            <person name="Birren B."/>
        </authorList>
    </citation>
    <scope>NUCLEOTIDE SEQUENCE</scope>
    <source>
        <strain evidence="4">ATCC 30864</strain>
    </source>
</reference>
<dbReference type="InParanoid" id="A0A0D2WNY3"/>
<dbReference type="Gene3D" id="1.20.5.510">
    <property type="entry name" value="Single helix bin"/>
    <property type="match status" value="1"/>
</dbReference>
<keyword evidence="2" id="KW-1133">Transmembrane helix</keyword>
<evidence type="ECO:0000256" key="1">
    <source>
        <dbReference type="SAM" id="MobiDB-lite"/>
    </source>
</evidence>
<keyword evidence="2" id="KW-0472">Membrane</keyword>
<feature type="compositionally biased region" description="Polar residues" evidence="1">
    <location>
        <begin position="186"/>
        <end position="204"/>
    </location>
</feature>
<sequence>MRPKRIATVTTAAAAAGLSVVAAVAFAPTPVMAADSTTVGAAVGGSVGGVVLLVVLGIVVWLCRRRRQGDDEQQIAKSDQRPNSRLASADDISNALDRPGMPATTTTAGKSNASSSKKQQQPEPELSYVELQPQSGSVSYEPSVDYAEVVPPAEGALPRDQPFQPIQPSNYTSVAPRAIDSTVSPYSTSTLVQKQPDPNATSYTAVAPRPLDSTAEAYETVGVARQ</sequence>
<feature type="region of interest" description="Disordered" evidence="1">
    <location>
        <begin position="154"/>
        <end position="177"/>
    </location>
</feature>
<evidence type="ECO:0000313" key="4">
    <source>
        <dbReference type="Proteomes" id="UP000008743"/>
    </source>
</evidence>
<organism evidence="3 4">
    <name type="scientific">Capsaspora owczarzaki (strain ATCC 30864)</name>
    <dbReference type="NCBI Taxonomy" id="595528"/>
    <lineage>
        <taxon>Eukaryota</taxon>
        <taxon>Filasterea</taxon>
        <taxon>Capsaspora</taxon>
    </lineage>
</organism>
<feature type="transmembrane region" description="Helical" evidence="2">
    <location>
        <begin position="43"/>
        <end position="63"/>
    </location>
</feature>
<feature type="compositionally biased region" description="Polar residues" evidence="1">
    <location>
        <begin position="75"/>
        <end position="86"/>
    </location>
</feature>
<feature type="compositionally biased region" description="Low complexity" evidence="1">
    <location>
        <begin position="103"/>
        <end position="121"/>
    </location>
</feature>
<gene>
    <name evidence="3" type="ORF">CAOG_003848</name>
</gene>
<feature type="compositionally biased region" description="Polar residues" evidence="1">
    <location>
        <begin position="164"/>
        <end position="173"/>
    </location>
</feature>
<protein>
    <submittedName>
        <fullName evidence="3">Uncharacterized protein</fullName>
    </submittedName>
</protein>
<evidence type="ECO:0000313" key="3">
    <source>
        <dbReference type="EMBL" id="KJE92980.1"/>
    </source>
</evidence>
<feature type="region of interest" description="Disordered" evidence="1">
    <location>
        <begin position="186"/>
        <end position="205"/>
    </location>
</feature>
<dbReference type="RefSeq" id="XP_004363576.1">
    <property type="nucleotide sequence ID" value="XM_004363519.2"/>
</dbReference>
<name>A0A0D2WNY3_CAPO3</name>
<dbReference type="Proteomes" id="UP000008743">
    <property type="component" value="Unassembled WGS sequence"/>
</dbReference>
<accession>A0A0D2WNY3</accession>
<proteinExistence type="predicted"/>
<feature type="region of interest" description="Disordered" evidence="1">
    <location>
        <begin position="69"/>
        <end position="142"/>
    </location>
</feature>
<dbReference type="AlphaFoldDB" id="A0A0D2WNY3"/>
<keyword evidence="2" id="KW-0812">Transmembrane</keyword>
<dbReference type="EMBL" id="KE346364">
    <property type="protein sequence ID" value="KJE92980.1"/>
    <property type="molecule type" value="Genomic_DNA"/>
</dbReference>